<feature type="compositionally biased region" description="Basic and acidic residues" evidence="1">
    <location>
        <begin position="15"/>
        <end position="27"/>
    </location>
</feature>
<feature type="compositionally biased region" description="Basic and acidic residues" evidence="1">
    <location>
        <begin position="79"/>
        <end position="105"/>
    </location>
</feature>
<feature type="compositionally biased region" description="Polar residues" evidence="1">
    <location>
        <begin position="1"/>
        <end position="14"/>
    </location>
</feature>
<protein>
    <submittedName>
        <fullName evidence="2">Serine threonine-protein phosphatase 6 regulatory subunit 2</fullName>
    </submittedName>
</protein>
<accession>A0A2I0T4N7</accession>
<dbReference type="EMBL" id="KZ519297">
    <property type="protein sequence ID" value="PKU28764.1"/>
    <property type="molecule type" value="Genomic_DNA"/>
</dbReference>
<sequence length="105" mass="11640">MTTVFGASQTSESSSKSDLENGDHDGSVDSEEEEETEQQPPPSPANNNQNNVSEQKDSDSSEDEKYEPQPSVIASEMLVRLRESSARRLPDSGEMLRLHWDSQAQ</sequence>
<dbReference type="AlphaFoldDB" id="A0A2I0T4N7"/>
<feature type="compositionally biased region" description="Acidic residues" evidence="1">
    <location>
        <begin position="28"/>
        <end position="37"/>
    </location>
</feature>
<reference evidence="3" key="1">
    <citation type="submission" date="2017-11" db="EMBL/GenBank/DDBJ databases">
        <authorList>
            <person name="Lima N.C."/>
            <person name="Parody-Merino A.M."/>
            <person name="Battley P.F."/>
            <person name="Fidler A.E."/>
            <person name="Prosdocimi F."/>
        </authorList>
    </citation>
    <scope>NUCLEOTIDE SEQUENCE [LARGE SCALE GENOMIC DNA]</scope>
</reference>
<gene>
    <name evidence="2" type="ORF">llap_20932</name>
</gene>
<keyword evidence="3" id="KW-1185">Reference proteome</keyword>
<reference evidence="3" key="2">
    <citation type="submission" date="2017-12" db="EMBL/GenBank/DDBJ databases">
        <title>Genome sequence of the Bar-tailed Godwit (Limosa lapponica baueri).</title>
        <authorList>
            <person name="Lima N.C.B."/>
            <person name="Parody-Merino A.M."/>
            <person name="Battley P.F."/>
            <person name="Fidler A.E."/>
            <person name="Prosdocimi F."/>
        </authorList>
    </citation>
    <scope>NUCLEOTIDE SEQUENCE [LARGE SCALE GENOMIC DNA]</scope>
</reference>
<evidence type="ECO:0000313" key="2">
    <source>
        <dbReference type="EMBL" id="PKU28764.1"/>
    </source>
</evidence>
<organism evidence="2 3">
    <name type="scientific">Limosa lapponica baueri</name>
    <dbReference type="NCBI Taxonomy" id="1758121"/>
    <lineage>
        <taxon>Eukaryota</taxon>
        <taxon>Metazoa</taxon>
        <taxon>Chordata</taxon>
        <taxon>Craniata</taxon>
        <taxon>Vertebrata</taxon>
        <taxon>Euteleostomi</taxon>
        <taxon>Archelosauria</taxon>
        <taxon>Archosauria</taxon>
        <taxon>Dinosauria</taxon>
        <taxon>Saurischia</taxon>
        <taxon>Theropoda</taxon>
        <taxon>Coelurosauria</taxon>
        <taxon>Aves</taxon>
        <taxon>Neognathae</taxon>
        <taxon>Neoaves</taxon>
        <taxon>Charadriiformes</taxon>
        <taxon>Scolopacidae</taxon>
        <taxon>Limosa</taxon>
    </lineage>
</organism>
<dbReference type="Proteomes" id="UP000233556">
    <property type="component" value="Unassembled WGS sequence"/>
</dbReference>
<evidence type="ECO:0000313" key="3">
    <source>
        <dbReference type="Proteomes" id="UP000233556"/>
    </source>
</evidence>
<name>A0A2I0T4N7_LIMLA</name>
<proteinExistence type="predicted"/>
<feature type="region of interest" description="Disordered" evidence="1">
    <location>
        <begin position="1"/>
        <end position="105"/>
    </location>
</feature>
<evidence type="ECO:0000256" key="1">
    <source>
        <dbReference type="SAM" id="MobiDB-lite"/>
    </source>
</evidence>